<evidence type="ECO:0000313" key="2">
    <source>
        <dbReference type="EMBL" id="VGO23315.1"/>
    </source>
</evidence>
<dbReference type="Gene3D" id="3.30.420.40">
    <property type="match status" value="2"/>
</dbReference>
<feature type="transmembrane region" description="Helical" evidence="1">
    <location>
        <begin position="309"/>
        <end position="331"/>
    </location>
</feature>
<dbReference type="SUPFAM" id="SSF53067">
    <property type="entry name" value="Actin-like ATPase domain"/>
    <property type="match status" value="1"/>
</dbReference>
<proteinExistence type="predicted"/>
<sequence length="463" mass="51117">MRIREKMITATCRTENGIEWTSLKIKADGPEPAQHGALPLSIPDGSAAEILDKLVLPDDIAEHLKGDITVAMRTSELLMRTMEFPTADPQEIADMVGFQIDKASPFPADQLAIAHEVLHFSENSATVLMAAAKRECIDAIGDTFSRHGVHIHSIDASILGWMQLIREHGELAKTGCEILIVDDGMDFSLAVLSDGLPMAFRALHAQLDDMNVVDELAYEINYTLTMLDGEHVLETPEAIQFWSFNGVPEPLQAKLTAKTGLAIHCGELSALPPLSEGIIQRALKTESHIELIPREWIDHENRVMLRKKFTLISSAIAAVWIFVLLIFFGIYKTRDLKLAGVQGRANAIAPAANQALQNRKKLKALKVYTDRSDSALECLREVTSQLPSGDIEFVSYNYSKGKGATLRGTAANDDLVNDFFVKLTKSTLFERLKDQSVNTKTTKGVRRAVFSVTLVLPAEEEDK</sequence>
<keyword evidence="3" id="KW-1185">Reference proteome</keyword>
<gene>
    <name evidence="2" type="ORF">SCARR_05422</name>
</gene>
<keyword evidence="1" id="KW-0472">Membrane</keyword>
<dbReference type="InterPro" id="IPR043129">
    <property type="entry name" value="ATPase_NBD"/>
</dbReference>
<dbReference type="Pfam" id="PF05137">
    <property type="entry name" value="PilN"/>
    <property type="match status" value="1"/>
</dbReference>
<evidence type="ECO:0000313" key="3">
    <source>
        <dbReference type="Proteomes" id="UP000346198"/>
    </source>
</evidence>
<dbReference type="Proteomes" id="UP000346198">
    <property type="component" value="Unassembled WGS sequence"/>
</dbReference>
<dbReference type="RefSeq" id="WP_136065542.1">
    <property type="nucleotide sequence ID" value="NZ_CAAHFH010000003.1"/>
</dbReference>
<dbReference type="EMBL" id="CAAHFH010000003">
    <property type="protein sequence ID" value="VGO23315.1"/>
    <property type="molecule type" value="Genomic_DNA"/>
</dbReference>
<dbReference type="InterPro" id="IPR007813">
    <property type="entry name" value="PilN"/>
</dbReference>
<dbReference type="Gene3D" id="3.30.1490.300">
    <property type="match status" value="1"/>
</dbReference>
<reference evidence="2 3" key="1">
    <citation type="submission" date="2019-04" db="EMBL/GenBank/DDBJ databases">
        <authorList>
            <person name="Van Vliet M D."/>
        </authorList>
    </citation>
    <scope>NUCLEOTIDE SEQUENCE [LARGE SCALE GENOMIC DNA]</scope>
    <source>
        <strain evidence="2 3">F21</strain>
    </source>
</reference>
<evidence type="ECO:0000256" key="1">
    <source>
        <dbReference type="SAM" id="Phobius"/>
    </source>
</evidence>
<evidence type="ECO:0008006" key="4">
    <source>
        <dbReference type="Google" id="ProtNLM"/>
    </source>
</evidence>
<protein>
    <recommendedName>
        <fullName evidence="4">GspL periplasmic domain-containing protein</fullName>
    </recommendedName>
</protein>
<keyword evidence="1" id="KW-1133">Transmembrane helix</keyword>
<organism evidence="2 3">
    <name type="scientific">Pontiella sulfatireligans</name>
    <dbReference type="NCBI Taxonomy" id="2750658"/>
    <lineage>
        <taxon>Bacteria</taxon>
        <taxon>Pseudomonadati</taxon>
        <taxon>Kiritimatiellota</taxon>
        <taxon>Kiritimatiellia</taxon>
        <taxon>Kiritimatiellales</taxon>
        <taxon>Pontiellaceae</taxon>
        <taxon>Pontiella</taxon>
    </lineage>
</organism>
<keyword evidence="1" id="KW-0812">Transmembrane</keyword>
<dbReference type="AlphaFoldDB" id="A0A6C2USM1"/>
<accession>A0A6C2USM1</accession>
<name>A0A6C2USM1_9BACT</name>